<evidence type="ECO:0000259" key="2">
    <source>
        <dbReference type="Pfam" id="PF13302"/>
    </source>
</evidence>
<accession>A0A8H5TR11</accession>
<comment type="caution">
    <text evidence="3">The sequence shown here is derived from an EMBL/GenBank/DDBJ whole genome shotgun (WGS) entry which is preliminary data.</text>
</comment>
<evidence type="ECO:0000313" key="4">
    <source>
        <dbReference type="Proteomes" id="UP000567885"/>
    </source>
</evidence>
<dbReference type="Proteomes" id="UP000567885">
    <property type="component" value="Unassembled WGS sequence"/>
</dbReference>
<dbReference type="InterPro" id="IPR051908">
    <property type="entry name" value="Ribosomal_N-acetyltransferase"/>
</dbReference>
<proteinExistence type="predicted"/>
<dbReference type="AlphaFoldDB" id="A0A8H5TR11"/>
<gene>
    <name evidence="3" type="ORF">FHETE_2002</name>
</gene>
<feature type="region of interest" description="Disordered" evidence="1">
    <location>
        <begin position="1"/>
        <end position="21"/>
    </location>
</feature>
<dbReference type="SUPFAM" id="SSF55729">
    <property type="entry name" value="Acyl-CoA N-acyltransferases (Nat)"/>
    <property type="match status" value="1"/>
</dbReference>
<dbReference type="Pfam" id="PF13302">
    <property type="entry name" value="Acetyltransf_3"/>
    <property type="match status" value="1"/>
</dbReference>
<protein>
    <submittedName>
        <fullName evidence="3">GNAT family acetyltransferase acetyltransferase</fullName>
    </submittedName>
</protein>
<organism evidence="3 4">
    <name type="scientific">Fusarium heterosporum</name>
    <dbReference type="NCBI Taxonomy" id="42747"/>
    <lineage>
        <taxon>Eukaryota</taxon>
        <taxon>Fungi</taxon>
        <taxon>Dikarya</taxon>
        <taxon>Ascomycota</taxon>
        <taxon>Pezizomycotina</taxon>
        <taxon>Sordariomycetes</taxon>
        <taxon>Hypocreomycetidae</taxon>
        <taxon>Hypocreales</taxon>
        <taxon>Nectriaceae</taxon>
        <taxon>Fusarium</taxon>
        <taxon>Fusarium heterosporum species complex</taxon>
    </lineage>
</organism>
<name>A0A8H5TR11_FUSHE</name>
<feature type="domain" description="N-acetyltransferase" evidence="2">
    <location>
        <begin position="32"/>
        <end position="172"/>
    </location>
</feature>
<sequence length="239" mass="26932">MSNQTVGPITPSGTASKPSRCSLDGRYTSLIPLEPSHADPSWKHLGGSKNSHLWTYMFGGPYLDPKEWREAVEGFTKTEDPLFYTVLSGPRNDPQSEPVGQMSFLNIVPSHRRIEIGSIIFGAQLKQTRAATEAFYLIIKYAFEDLGYLRVEWKANHLNKPSLAAAERLGFVFEGIFRKHMILKGRRRDTAWFSITDDEWPLVKGAFEAWLSKDNFNQDGKQIKTLKGIRQALAEVANG</sequence>
<dbReference type="EMBL" id="JAAGWQ010000030">
    <property type="protein sequence ID" value="KAF5676809.1"/>
    <property type="molecule type" value="Genomic_DNA"/>
</dbReference>
<keyword evidence="3" id="KW-0808">Transferase</keyword>
<evidence type="ECO:0000256" key="1">
    <source>
        <dbReference type="SAM" id="MobiDB-lite"/>
    </source>
</evidence>
<dbReference type="FunFam" id="3.40.630.30:FF:000047">
    <property type="entry name" value="Acetyltransferase, GNAT family"/>
    <property type="match status" value="1"/>
</dbReference>
<dbReference type="OrthoDB" id="41238at2759"/>
<reference evidence="3 4" key="1">
    <citation type="submission" date="2020-05" db="EMBL/GenBank/DDBJ databases">
        <title>Identification and distribution of gene clusters putatively required for synthesis of sphingolipid metabolism inhibitors in phylogenetically diverse species of the filamentous fungus Fusarium.</title>
        <authorList>
            <person name="Kim H.-S."/>
            <person name="Busman M."/>
            <person name="Brown D.W."/>
            <person name="Divon H."/>
            <person name="Uhlig S."/>
            <person name="Proctor R.H."/>
        </authorList>
    </citation>
    <scope>NUCLEOTIDE SEQUENCE [LARGE SCALE GENOMIC DNA]</scope>
    <source>
        <strain evidence="3 4">NRRL 20693</strain>
    </source>
</reference>
<dbReference type="GO" id="GO:0008999">
    <property type="term" value="F:protein-N-terminal-alanine acetyltransferase activity"/>
    <property type="evidence" value="ECO:0007669"/>
    <property type="project" value="TreeGrafter"/>
</dbReference>
<feature type="compositionally biased region" description="Polar residues" evidence="1">
    <location>
        <begin position="1"/>
        <end position="19"/>
    </location>
</feature>
<dbReference type="InterPro" id="IPR000182">
    <property type="entry name" value="GNAT_dom"/>
</dbReference>
<dbReference type="GO" id="GO:1990189">
    <property type="term" value="F:protein N-terminal-serine acetyltransferase activity"/>
    <property type="evidence" value="ECO:0007669"/>
    <property type="project" value="TreeGrafter"/>
</dbReference>
<dbReference type="InterPro" id="IPR016181">
    <property type="entry name" value="Acyl_CoA_acyltransferase"/>
</dbReference>
<keyword evidence="4" id="KW-1185">Reference proteome</keyword>
<evidence type="ECO:0000313" key="3">
    <source>
        <dbReference type="EMBL" id="KAF5676809.1"/>
    </source>
</evidence>
<dbReference type="PANTHER" id="PTHR43441:SF2">
    <property type="entry name" value="FAMILY ACETYLTRANSFERASE, PUTATIVE (AFU_ORTHOLOGUE AFUA_7G00850)-RELATED"/>
    <property type="match status" value="1"/>
</dbReference>
<dbReference type="PANTHER" id="PTHR43441">
    <property type="entry name" value="RIBOSOMAL-PROTEIN-SERINE ACETYLTRANSFERASE"/>
    <property type="match status" value="1"/>
</dbReference>
<dbReference type="Gene3D" id="3.40.630.30">
    <property type="match status" value="1"/>
</dbReference>